<dbReference type="Pfam" id="PF07495">
    <property type="entry name" value="Y_Y_Y"/>
    <property type="match status" value="1"/>
</dbReference>
<dbReference type="NCBIfam" id="TIGR00254">
    <property type="entry name" value="GGDEF"/>
    <property type="match status" value="1"/>
</dbReference>
<dbReference type="Proteomes" id="UP001375382">
    <property type="component" value="Unassembled WGS sequence"/>
</dbReference>
<keyword evidence="2" id="KW-0175">Coiled coil</keyword>
<dbReference type="SUPFAM" id="SSF63829">
    <property type="entry name" value="Calcium-dependent phosphotriesterase"/>
    <property type="match status" value="2"/>
</dbReference>
<dbReference type="EMBL" id="JALAAR010000002">
    <property type="protein sequence ID" value="MEH8016354.1"/>
    <property type="molecule type" value="Genomic_DNA"/>
</dbReference>
<dbReference type="PROSITE" id="PS50887">
    <property type="entry name" value="GGDEF"/>
    <property type="match status" value="1"/>
</dbReference>
<dbReference type="RefSeq" id="WP_335734766.1">
    <property type="nucleotide sequence ID" value="NZ_JALAAR010000002.1"/>
</dbReference>
<dbReference type="InterPro" id="IPR013783">
    <property type="entry name" value="Ig-like_fold"/>
</dbReference>
<evidence type="ECO:0000256" key="2">
    <source>
        <dbReference type="SAM" id="Coils"/>
    </source>
</evidence>
<dbReference type="CDD" id="cd00146">
    <property type="entry name" value="PKD"/>
    <property type="match status" value="1"/>
</dbReference>
<evidence type="ECO:0000313" key="6">
    <source>
        <dbReference type="Proteomes" id="UP001375382"/>
    </source>
</evidence>
<keyword evidence="5" id="KW-0808">Transferase</keyword>
<dbReference type="EC" id="2.7.7.65" evidence="5"/>
<evidence type="ECO:0000256" key="1">
    <source>
        <dbReference type="ARBA" id="ARBA00022553"/>
    </source>
</evidence>
<proteinExistence type="predicted"/>
<keyword evidence="3" id="KW-0472">Membrane</keyword>
<reference evidence="5 6" key="1">
    <citation type="journal article" date="2023" name="Ecotoxicol. Environ. Saf.">
        <title>Mercury remediation potential of mercury-resistant strain Rheinheimera metallidurans sp. nov. isolated from a municipal waste dumping site.</title>
        <authorList>
            <person name="Yadav V."/>
            <person name="Manjhi A."/>
            <person name="Vadakedath N."/>
        </authorList>
    </citation>
    <scope>NUCLEOTIDE SEQUENCE [LARGE SCALE GENOMIC DNA]</scope>
    <source>
        <strain evidence="5 6">E-49</strain>
    </source>
</reference>
<sequence>MPANQDWTYRLIVPLLLLVLCQCRLAYAAQDGDLFSLGQRYFDTVGNEDAIPGGVVTALAQDNSGFLWIGTQFGLLRFDGYHFKKYQHNPDDPASLSGNFINTLWLANDGRLWIGTTSNGLSVFDPATEQFTNYSNATGTANSLSHNDVWAITAAADGGVWIGTGNGLDYFDTARAQITAYRPQLPAGNKQPDKRILALLLDKHNNLWLGTQNGLYVKTAASDAIVAFQAADKTTAAFAGQEIRELFQANDGAIWVGTRMHGLSVYRPDSGQIQHIDTRIRLDGVPANPEVRAITQVKDQLWVGLYGSGILIIEPQTGVVAEHILHDAAMTGSITSNAVADFWLDRSGMVFIATWGGGLNRYNPSNAAFRTLRHSPVRPGFLSFSNVRSVLELADGTVWLGSWGKGIDVVSPTKGLLYTIKPDNNNANALGNSLVRTMVQTEGGTIWVGMDSGLYRYRADTKDFQHYSVQHGLPGNFVRTLLADQHENIWVGTRSGLARWHASSNRFESFLLSNNQPMSEFVNALAKTADGYLWVGTTNGLYVLAPGASQLSGIFHQPDNPHSLADNLVSGLLVDAEGQLWVDTRGGLHRFSGWQGDQAHFEAISAKAGKAGLYMGANLLADESGRIWTQWHLLERQPLQFRSLGKADGIDIGTVWVGSYAKLRDGTLLYGGTKGLLMVRPQRYTSWDYQPPVVISELSVDGISQPVIAGKAVVLSAEVRSLSVEFSALDYSAPEHNQYAYQLLGYDNDWQYSSAQHRVATYTNLDPGEYTLQIKASNKAGQWSPHQLALSIVQQPAWYEYWWFRALLCLGILTALYLGFQRRVRYLKLKGARLQALVNEQTRELSRRNLELDKANKELEQASLTDPLTGLKNRRFLTQVLAADIHAIQRFFAAPAGDGAEADKAKLHFFLIDIDHFKAVNDNYGHAGGDSLLKQIPLKLEKIFRHSDYFIRWGGEEFLVVARQTDWCNALALAERLRQEVAATQFELGNGVTLNCTISIGCASYPFITAQHQLLSWQDVINIADKALYCAKKSGRNAWVSLQADTGTTLLTKQAVLSQTGMLVQQQLLIAQTSAAVPLQWG</sequence>
<keyword evidence="5" id="KW-0548">Nucleotidyltransferase</keyword>
<dbReference type="Gene3D" id="2.130.10.10">
    <property type="entry name" value="YVTN repeat-like/Quinoprotein amine dehydrogenase"/>
    <property type="match status" value="2"/>
</dbReference>
<dbReference type="PANTHER" id="PTHR43547">
    <property type="entry name" value="TWO-COMPONENT HISTIDINE KINASE"/>
    <property type="match status" value="1"/>
</dbReference>
<dbReference type="Gene3D" id="2.60.40.10">
    <property type="entry name" value="Immunoglobulins"/>
    <property type="match status" value="1"/>
</dbReference>
<dbReference type="SMART" id="SM00267">
    <property type="entry name" value="GGDEF"/>
    <property type="match status" value="1"/>
</dbReference>
<keyword evidence="3" id="KW-1133">Transmembrane helix</keyword>
<dbReference type="Pfam" id="PF07494">
    <property type="entry name" value="Reg_prop"/>
    <property type="match status" value="5"/>
</dbReference>
<dbReference type="InterPro" id="IPR015943">
    <property type="entry name" value="WD40/YVTN_repeat-like_dom_sf"/>
</dbReference>
<evidence type="ECO:0000256" key="3">
    <source>
        <dbReference type="SAM" id="Phobius"/>
    </source>
</evidence>
<organism evidence="5 6">
    <name type="scientific">Rheinheimera muenzenbergensis</name>
    <dbReference type="NCBI Taxonomy" id="1193628"/>
    <lineage>
        <taxon>Bacteria</taxon>
        <taxon>Pseudomonadati</taxon>
        <taxon>Pseudomonadota</taxon>
        <taxon>Gammaproteobacteria</taxon>
        <taxon>Chromatiales</taxon>
        <taxon>Chromatiaceae</taxon>
        <taxon>Rheinheimera</taxon>
    </lineage>
</organism>
<accession>A0ABU8C3I3</accession>
<dbReference type="InterPro" id="IPR011123">
    <property type="entry name" value="Y_Y_Y"/>
</dbReference>
<dbReference type="InterPro" id="IPR029787">
    <property type="entry name" value="Nucleotide_cyclase"/>
</dbReference>
<protein>
    <submittedName>
        <fullName evidence="5">Diguanylate cyclase</fullName>
        <ecNumber evidence="5">2.7.7.65</ecNumber>
    </submittedName>
</protein>
<dbReference type="GO" id="GO:0052621">
    <property type="term" value="F:diguanylate cyclase activity"/>
    <property type="evidence" value="ECO:0007669"/>
    <property type="project" value="UniProtKB-EC"/>
</dbReference>
<dbReference type="InterPro" id="IPR011110">
    <property type="entry name" value="Reg_prop"/>
</dbReference>
<keyword evidence="6" id="KW-1185">Reference proteome</keyword>
<dbReference type="SUPFAM" id="SSF55073">
    <property type="entry name" value="Nucleotide cyclase"/>
    <property type="match status" value="1"/>
</dbReference>
<dbReference type="Pfam" id="PF00990">
    <property type="entry name" value="GGDEF"/>
    <property type="match status" value="1"/>
</dbReference>
<comment type="caution">
    <text evidence="5">The sequence shown here is derived from an EMBL/GenBank/DDBJ whole genome shotgun (WGS) entry which is preliminary data.</text>
</comment>
<dbReference type="CDD" id="cd01949">
    <property type="entry name" value="GGDEF"/>
    <property type="match status" value="1"/>
</dbReference>
<dbReference type="PANTHER" id="PTHR43547:SF2">
    <property type="entry name" value="HYBRID SIGNAL TRANSDUCTION HISTIDINE KINASE C"/>
    <property type="match status" value="1"/>
</dbReference>
<gene>
    <name evidence="5" type="ORF">MN202_03860</name>
</gene>
<dbReference type="InterPro" id="IPR000160">
    <property type="entry name" value="GGDEF_dom"/>
</dbReference>
<feature type="domain" description="GGDEF" evidence="4">
    <location>
        <begin position="905"/>
        <end position="1044"/>
    </location>
</feature>
<feature type="coiled-coil region" evidence="2">
    <location>
        <begin position="838"/>
        <end position="865"/>
    </location>
</feature>
<evidence type="ECO:0000313" key="5">
    <source>
        <dbReference type="EMBL" id="MEH8016354.1"/>
    </source>
</evidence>
<keyword evidence="3" id="KW-0812">Transmembrane</keyword>
<dbReference type="Gene3D" id="3.30.70.270">
    <property type="match status" value="1"/>
</dbReference>
<keyword evidence="1" id="KW-0597">Phosphoprotein</keyword>
<dbReference type="InterPro" id="IPR043128">
    <property type="entry name" value="Rev_trsase/Diguanyl_cyclase"/>
</dbReference>
<evidence type="ECO:0000259" key="4">
    <source>
        <dbReference type="PROSITE" id="PS50887"/>
    </source>
</evidence>
<feature type="transmembrane region" description="Helical" evidence="3">
    <location>
        <begin position="801"/>
        <end position="820"/>
    </location>
</feature>
<name>A0ABU8C3I3_9GAMM</name>